<keyword evidence="6 8" id="KW-0408">Iron</keyword>
<dbReference type="AlphaFoldDB" id="A0AAD6J618"/>
<dbReference type="PRINTS" id="PR00385">
    <property type="entry name" value="P450"/>
</dbReference>
<keyword evidence="7 8" id="KW-0503">Monooxygenase</keyword>
<dbReference type="SUPFAM" id="SSF48264">
    <property type="entry name" value="Cytochrome P450"/>
    <property type="match status" value="1"/>
</dbReference>
<evidence type="ECO:0000256" key="8">
    <source>
        <dbReference type="RuleBase" id="RU000461"/>
    </source>
</evidence>
<dbReference type="InterPro" id="IPR036396">
    <property type="entry name" value="Cyt_P450_sf"/>
</dbReference>
<dbReference type="PANTHER" id="PTHR24287:SF1">
    <property type="entry name" value="P450, PUTATIVE (EUROFUNG)-RELATED"/>
    <property type="match status" value="1"/>
</dbReference>
<evidence type="ECO:0000256" key="7">
    <source>
        <dbReference type="ARBA" id="ARBA00023033"/>
    </source>
</evidence>
<dbReference type="PRINTS" id="PR01239">
    <property type="entry name" value="EP450IICYP52"/>
</dbReference>
<dbReference type="EMBL" id="JAQGDS010000001">
    <property type="protein sequence ID" value="KAJ6264920.1"/>
    <property type="molecule type" value="Genomic_DNA"/>
</dbReference>
<protein>
    <submittedName>
        <fullName evidence="9">Cytochrome P450</fullName>
    </submittedName>
</protein>
<proteinExistence type="inferred from homology"/>
<dbReference type="InterPro" id="IPR002974">
    <property type="entry name" value="Cyt_P450_E_CYP52_ascomycetes"/>
</dbReference>
<dbReference type="GO" id="GO:0016712">
    <property type="term" value="F:oxidoreductase activity, acting on paired donors, with incorporation or reduction of molecular oxygen, reduced flavin or flavoprotein as one donor, and incorporation of one atom of oxygen"/>
    <property type="evidence" value="ECO:0007669"/>
    <property type="project" value="InterPro"/>
</dbReference>
<evidence type="ECO:0000256" key="5">
    <source>
        <dbReference type="ARBA" id="ARBA00023002"/>
    </source>
</evidence>
<keyword evidence="5 8" id="KW-0560">Oxidoreductase</keyword>
<evidence type="ECO:0000313" key="9">
    <source>
        <dbReference type="EMBL" id="KAJ6264920.1"/>
    </source>
</evidence>
<evidence type="ECO:0000313" key="10">
    <source>
        <dbReference type="Proteomes" id="UP001221413"/>
    </source>
</evidence>
<dbReference type="Pfam" id="PF00067">
    <property type="entry name" value="p450"/>
    <property type="match status" value="1"/>
</dbReference>
<comment type="cofactor">
    <cofactor evidence="1">
        <name>heme</name>
        <dbReference type="ChEBI" id="CHEBI:30413"/>
    </cofactor>
</comment>
<evidence type="ECO:0000256" key="3">
    <source>
        <dbReference type="ARBA" id="ARBA00022617"/>
    </source>
</evidence>
<evidence type="ECO:0000256" key="4">
    <source>
        <dbReference type="ARBA" id="ARBA00022723"/>
    </source>
</evidence>
<dbReference type="InterPro" id="IPR047146">
    <property type="entry name" value="Cyt_P450_E_CYP52_fungi"/>
</dbReference>
<reference evidence="9" key="1">
    <citation type="submission" date="2023-01" db="EMBL/GenBank/DDBJ databases">
        <title>The chitinases involved in constricting ring structure development in the nematode-trapping fungus Drechslerella dactyloides.</title>
        <authorList>
            <person name="Wang R."/>
            <person name="Zhang L."/>
            <person name="Tang P."/>
            <person name="Li S."/>
            <person name="Liang L."/>
        </authorList>
    </citation>
    <scope>NUCLEOTIDE SEQUENCE</scope>
    <source>
        <strain evidence="9">YMF1.00031</strain>
    </source>
</reference>
<dbReference type="InterPro" id="IPR017972">
    <property type="entry name" value="Cyt_P450_CS"/>
</dbReference>
<evidence type="ECO:0000256" key="1">
    <source>
        <dbReference type="ARBA" id="ARBA00001971"/>
    </source>
</evidence>
<evidence type="ECO:0000256" key="6">
    <source>
        <dbReference type="ARBA" id="ARBA00023004"/>
    </source>
</evidence>
<dbReference type="Gene3D" id="1.10.630.10">
    <property type="entry name" value="Cytochrome P450"/>
    <property type="match status" value="1"/>
</dbReference>
<dbReference type="InterPro" id="IPR001128">
    <property type="entry name" value="Cyt_P450"/>
</dbReference>
<comment type="similarity">
    <text evidence="2 8">Belongs to the cytochrome P450 family.</text>
</comment>
<sequence>MVVLGDNSIITREPRNIQALLATQFDDFSVGAARHAEFGPILGEAIFTLDGPGWEYSRALLRPQFTRSQLTQLQNLEEHLQVMMDCIIEGEATDLQSLFFDLTLDSGTDFLCGESCNALNRRRSSSGKIQQENGDSSDASFANAFATSQKHILYRILLGDLARFWNPQESQDANKFCHNWVDEYVQKALRGSKASERSETGSQDNKSSKYIFLEAIVKETRDPVFIRDSLLNILLAARDTTASLLGWVFYSLVRHPDVEERLRKVILENFGPENEIDSKPITFESLKNCQYLRLILDETLRLYPPVPFNMRMAVRDTTLPVGGGTEQKQPIFISKGQRISYDIYSMHRREDIWGSDANWFRPERWGEKRDKGNFGHFEYLPFNGGPRICIGQQFALTEASYTIVRMFQRFRRFEIAEASEWTKLNLSLTLAVGGKGCNVKCYRN</sequence>
<keyword evidence="4 8" id="KW-0479">Metal-binding</keyword>
<dbReference type="PROSITE" id="PS00086">
    <property type="entry name" value="CYTOCHROME_P450"/>
    <property type="match status" value="1"/>
</dbReference>
<dbReference type="GO" id="GO:0005506">
    <property type="term" value="F:iron ion binding"/>
    <property type="evidence" value="ECO:0007669"/>
    <property type="project" value="InterPro"/>
</dbReference>
<accession>A0AAD6J618</accession>
<keyword evidence="10" id="KW-1185">Reference proteome</keyword>
<organism evidence="9 10">
    <name type="scientific">Drechslerella dactyloides</name>
    <name type="common">Nematode-trapping fungus</name>
    <name type="synonym">Arthrobotrys dactyloides</name>
    <dbReference type="NCBI Taxonomy" id="74499"/>
    <lineage>
        <taxon>Eukaryota</taxon>
        <taxon>Fungi</taxon>
        <taxon>Dikarya</taxon>
        <taxon>Ascomycota</taxon>
        <taxon>Pezizomycotina</taxon>
        <taxon>Orbiliomycetes</taxon>
        <taxon>Orbiliales</taxon>
        <taxon>Orbiliaceae</taxon>
        <taxon>Drechslerella</taxon>
    </lineage>
</organism>
<gene>
    <name evidence="9" type="ORF">Dda_1073</name>
</gene>
<dbReference type="PANTHER" id="PTHR24287">
    <property type="entry name" value="P450, PUTATIVE (EUROFUNG)-RELATED"/>
    <property type="match status" value="1"/>
</dbReference>
<dbReference type="CDD" id="cd11063">
    <property type="entry name" value="CYP52"/>
    <property type="match status" value="1"/>
</dbReference>
<name>A0AAD6J618_DREDA</name>
<evidence type="ECO:0000256" key="2">
    <source>
        <dbReference type="ARBA" id="ARBA00010617"/>
    </source>
</evidence>
<keyword evidence="3 8" id="KW-0349">Heme</keyword>
<comment type="caution">
    <text evidence="9">The sequence shown here is derived from an EMBL/GenBank/DDBJ whole genome shotgun (WGS) entry which is preliminary data.</text>
</comment>
<dbReference type="Proteomes" id="UP001221413">
    <property type="component" value="Unassembled WGS sequence"/>
</dbReference>
<dbReference type="GO" id="GO:0020037">
    <property type="term" value="F:heme binding"/>
    <property type="evidence" value="ECO:0007669"/>
    <property type="project" value="InterPro"/>
</dbReference>